<dbReference type="EMBL" id="BIFS01000001">
    <property type="protein sequence ID" value="GCE18562.1"/>
    <property type="molecule type" value="Genomic_DNA"/>
</dbReference>
<protein>
    <submittedName>
        <fullName evidence="1">Uncharacterized protein</fullName>
    </submittedName>
</protein>
<keyword evidence="2" id="KW-1185">Reference proteome</keyword>
<evidence type="ECO:0000313" key="2">
    <source>
        <dbReference type="Proteomes" id="UP000287188"/>
    </source>
</evidence>
<comment type="caution">
    <text evidence="1">The sequence shown here is derived from an EMBL/GenBank/DDBJ whole genome shotgun (WGS) entry which is preliminary data.</text>
</comment>
<dbReference type="RefSeq" id="WP_126550079.1">
    <property type="nucleotide sequence ID" value="NZ_BIFS01000001.1"/>
</dbReference>
<proteinExistence type="predicted"/>
<dbReference type="Proteomes" id="UP000287188">
    <property type="component" value="Unassembled WGS sequence"/>
</dbReference>
<dbReference type="OrthoDB" id="3373629at2"/>
<name>A0A402AHF4_9CHLR</name>
<sequence>MNEEDNWLHGEQVECPACHQLLYRVAHAPFYDEHFLYCERCPIHVEVSYYDSVYKQLYKQVRQEHALSQTGGVKALMRTIEEHLKPCSCGGSFRHDAPRRCFTCHTAVVVDDASDVDLWRWSAAFLADDSKVADDVLEDEERWHSQFIAGEDKWK</sequence>
<dbReference type="AlphaFoldDB" id="A0A402AHF4"/>
<accession>A0A402AHF4</accession>
<organism evidence="1 2">
    <name type="scientific">Dictyobacter kobayashii</name>
    <dbReference type="NCBI Taxonomy" id="2014872"/>
    <lineage>
        <taxon>Bacteria</taxon>
        <taxon>Bacillati</taxon>
        <taxon>Chloroflexota</taxon>
        <taxon>Ktedonobacteria</taxon>
        <taxon>Ktedonobacterales</taxon>
        <taxon>Dictyobacteraceae</taxon>
        <taxon>Dictyobacter</taxon>
    </lineage>
</organism>
<gene>
    <name evidence="1" type="ORF">KDK_23620</name>
</gene>
<reference evidence="2" key="1">
    <citation type="submission" date="2018-12" db="EMBL/GenBank/DDBJ databases">
        <title>Tengunoibacter tsumagoiensis gen. nov., sp. nov., Dictyobacter kobayashii sp. nov., D. alpinus sp. nov., and D. joshuensis sp. nov. and description of Dictyobacteraceae fam. nov. within the order Ktedonobacterales isolated from Tengu-no-mugimeshi.</title>
        <authorList>
            <person name="Wang C.M."/>
            <person name="Zheng Y."/>
            <person name="Sakai Y."/>
            <person name="Toyoda A."/>
            <person name="Minakuchi Y."/>
            <person name="Abe K."/>
            <person name="Yokota A."/>
            <person name="Yabe S."/>
        </authorList>
    </citation>
    <scope>NUCLEOTIDE SEQUENCE [LARGE SCALE GENOMIC DNA]</scope>
    <source>
        <strain evidence="2">Uno11</strain>
    </source>
</reference>
<evidence type="ECO:0000313" key="1">
    <source>
        <dbReference type="EMBL" id="GCE18562.1"/>
    </source>
</evidence>